<dbReference type="SUPFAM" id="SSF49363">
    <property type="entry name" value="Purple acid phosphatase, N-terminal domain"/>
    <property type="match status" value="1"/>
</dbReference>
<evidence type="ECO:0008006" key="4">
    <source>
        <dbReference type="Google" id="ProtNLM"/>
    </source>
</evidence>
<dbReference type="AlphaFoldDB" id="A0AAP0RGK2"/>
<dbReference type="Proteomes" id="UP001415857">
    <property type="component" value="Unassembled WGS sequence"/>
</dbReference>
<dbReference type="GO" id="GO:0046872">
    <property type="term" value="F:metal ion binding"/>
    <property type="evidence" value="ECO:0007669"/>
    <property type="project" value="InterPro"/>
</dbReference>
<evidence type="ECO:0000313" key="3">
    <source>
        <dbReference type="Proteomes" id="UP001415857"/>
    </source>
</evidence>
<keyword evidence="1" id="KW-0732">Signal</keyword>
<dbReference type="InterPro" id="IPR008963">
    <property type="entry name" value="Purple_acid_Pase-like_N"/>
</dbReference>
<accession>A0AAP0RGK2</accession>
<reference evidence="2 3" key="1">
    <citation type="journal article" date="2024" name="Plant J.">
        <title>Genome sequences and population genomics reveal climatic adaptation and genomic divergence between two closely related sweetgum species.</title>
        <authorList>
            <person name="Xu W.Q."/>
            <person name="Ren C.Q."/>
            <person name="Zhang X.Y."/>
            <person name="Comes H.P."/>
            <person name="Liu X.H."/>
            <person name="Li Y.G."/>
            <person name="Kettle C.J."/>
            <person name="Jalonen R."/>
            <person name="Gaisberger H."/>
            <person name="Ma Y.Z."/>
            <person name="Qiu Y.X."/>
        </authorList>
    </citation>
    <scope>NUCLEOTIDE SEQUENCE [LARGE SCALE GENOMIC DNA]</scope>
    <source>
        <strain evidence="2">Hangzhou</strain>
    </source>
</reference>
<gene>
    <name evidence="2" type="ORF">L1049_006890</name>
</gene>
<sequence length="169" mass="19563">MVPLQSFLILLLFLTHQSSSQVTLSISPQTLSKSGDSVRVQWSTIDLPSHLDWLGFYSPHDSSHDNFIGYIFLSSSPTWQSGSGNLSFPLVNLRSDYDFRIFRWNETDPIRLDQDRHRLPGTSHLLSRSERLGFERGRGPEQIHLAYTERWDEMRVMFVTEDGEESFVK</sequence>
<feature type="signal peptide" evidence="1">
    <location>
        <begin position="1"/>
        <end position="20"/>
    </location>
</feature>
<protein>
    <recommendedName>
        <fullName evidence="4">Purple acid phosphatase N-terminal domain-containing protein</fullName>
    </recommendedName>
</protein>
<proteinExistence type="predicted"/>
<feature type="chain" id="PRO_5042900854" description="Purple acid phosphatase N-terminal domain-containing protein" evidence="1">
    <location>
        <begin position="21"/>
        <end position="169"/>
    </location>
</feature>
<comment type="caution">
    <text evidence="2">The sequence shown here is derived from an EMBL/GenBank/DDBJ whole genome shotgun (WGS) entry which is preliminary data.</text>
</comment>
<name>A0AAP0RGK2_LIQFO</name>
<keyword evidence="3" id="KW-1185">Reference proteome</keyword>
<dbReference type="PANTHER" id="PTHR45778:SF7">
    <property type="entry name" value="PURPLE ACID PHOSPHATASE"/>
    <property type="match status" value="1"/>
</dbReference>
<dbReference type="EMBL" id="JBBPBK010000010">
    <property type="protein sequence ID" value="KAK9277349.1"/>
    <property type="molecule type" value="Genomic_DNA"/>
</dbReference>
<evidence type="ECO:0000256" key="1">
    <source>
        <dbReference type="SAM" id="SignalP"/>
    </source>
</evidence>
<dbReference type="PANTHER" id="PTHR45778">
    <property type="entry name" value="PURPLE ACID PHOSPHATASE-RELATED"/>
    <property type="match status" value="1"/>
</dbReference>
<dbReference type="GO" id="GO:0003993">
    <property type="term" value="F:acid phosphatase activity"/>
    <property type="evidence" value="ECO:0007669"/>
    <property type="project" value="InterPro"/>
</dbReference>
<organism evidence="2 3">
    <name type="scientific">Liquidambar formosana</name>
    <name type="common">Formosan gum</name>
    <dbReference type="NCBI Taxonomy" id="63359"/>
    <lineage>
        <taxon>Eukaryota</taxon>
        <taxon>Viridiplantae</taxon>
        <taxon>Streptophyta</taxon>
        <taxon>Embryophyta</taxon>
        <taxon>Tracheophyta</taxon>
        <taxon>Spermatophyta</taxon>
        <taxon>Magnoliopsida</taxon>
        <taxon>eudicotyledons</taxon>
        <taxon>Gunneridae</taxon>
        <taxon>Pentapetalae</taxon>
        <taxon>Saxifragales</taxon>
        <taxon>Altingiaceae</taxon>
        <taxon>Liquidambar</taxon>
    </lineage>
</organism>
<evidence type="ECO:0000313" key="2">
    <source>
        <dbReference type="EMBL" id="KAK9277349.1"/>
    </source>
</evidence>